<dbReference type="InterPro" id="IPR052164">
    <property type="entry name" value="Anthracycline_SecMetBiosynth"/>
</dbReference>
<dbReference type="SUPFAM" id="SSF54593">
    <property type="entry name" value="Glyoxalase/Bleomycin resistance protein/Dihydroxybiphenyl dioxygenase"/>
    <property type="match status" value="1"/>
</dbReference>
<evidence type="ECO:0000259" key="1">
    <source>
        <dbReference type="PROSITE" id="PS51819"/>
    </source>
</evidence>
<dbReference type="Pfam" id="PF00903">
    <property type="entry name" value="Glyoxalase"/>
    <property type="match status" value="1"/>
</dbReference>
<reference evidence="3" key="1">
    <citation type="journal article" date="2019" name="Int. J. Syst. Evol. Microbiol.">
        <title>The Global Catalogue of Microorganisms (GCM) 10K type strain sequencing project: providing services to taxonomists for standard genome sequencing and annotation.</title>
        <authorList>
            <consortium name="The Broad Institute Genomics Platform"/>
            <consortium name="The Broad Institute Genome Sequencing Center for Infectious Disease"/>
            <person name="Wu L."/>
            <person name="Ma J."/>
        </authorList>
    </citation>
    <scope>NUCLEOTIDE SEQUENCE [LARGE SCALE GENOMIC DNA]</scope>
    <source>
        <strain evidence="3">CCUG 61485</strain>
    </source>
</reference>
<sequence>MKHNMVGWFEIPVTDMDRAKKFYETVFNVKISIHDMGGLVMGWFPNAEDANSFGSSGSLVKHKDFYKPSKDGVLIYFSSGDVDNELGKIEKSGGTILHKKTLISDEIGYMAVFIDTEGNRIALHSKN</sequence>
<organism evidence="2 3">
    <name type="scientific">Namhaeicola litoreus</name>
    <dbReference type="NCBI Taxonomy" id="1052145"/>
    <lineage>
        <taxon>Bacteria</taxon>
        <taxon>Pseudomonadati</taxon>
        <taxon>Bacteroidota</taxon>
        <taxon>Flavobacteriia</taxon>
        <taxon>Flavobacteriales</taxon>
        <taxon>Flavobacteriaceae</taxon>
        <taxon>Namhaeicola</taxon>
    </lineage>
</organism>
<dbReference type="Gene3D" id="3.10.180.10">
    <property type="entry name" value="2,3-Dihydroxybiphenyl 1,2-Dioxygenase, domain 1"/>
    <property type="match status" value="1"/>
</dbReference>
<evidence type="ECO:0000313" key="3">
    <source>
        <dbReference type="Proteomes" id="UP001597201"/>
    </source>
</evidence>
<evidence type="ECO:0000313" key="2">
    <source>
        <dbReference type="EMBL" id="MFD1316019.1"/>
    </source>
</evidence>
<accession>A0ABW3Y2F4</accession>
<dbReference type="CDD" id="cd07247">
    <property type="entry name" value="SgaA_N_like"/>
    <property type="match status" value="1"/>
</dbReference>
<dbReference type="PANTHER" id="PTHR33993:SF2">
    <property type="entry name" value="VOC DOMAIN-CONTAINING PROTEIN"/>
    <property type="match status" value="1"/>
</dbReference>
<feature type="domain" description="VOC" evidence="1">
    <location>
        <begin position="5"/>
        <end position="126"/>
    </location>
</feature>
<keyword evidence="3" id="KW-1185">Reference proteome</keyword>
<proteinExistence type="predicted"/>
<gene>
    <name evidence="2" type="ORF">ACFQ39_10350</name>
</gene>
<name>A0ABW3Y2F4_9FLAO</name>
<dbReference type="Proteomes" id="UP001597201">
    <property type="component" value="Unassembled WGS sequence"/>
</dbReference>
<dbReference type="InterPro" id="IPR037523">
    <property type="entry name" value="VOC_core"/>
</dbReference>
<dbReference type="EMBL" id="JBHTMY010000003">
    <property type="protein sequence ID" value="MFD1316019.1"/>
    <property type="molecule type" value="Genomic_DNA"/>
</dbReference>
<comment type="caution">
    <text evidence="2">The sequence shown here is derived from an EMBL/GenBank/DDBJ whole genome shotgun (WGS) entry which is preliminary data.</text>
</comment>
<dbReference type="InterPro" id="IPR004360">
    <property type="entry name" value="Glyas_Fos-R_dOase_dom"/>
</dbReference>
<protein>
    <submittedName>
        <fullName evidence="2">VOC family protein</fullName>
    </submittedName>
</protein>
<dbReference type="InterPro" id="IPR029068">
    <property type="entry name" value="Glyas_Bleomycin-R_OHBP_Dase"/>
</dbReference>
<dbReference type="PROSITE" id="PS51819">
    <property type="entry name" value="VOC"/>
    <property type="match status" value="1"/>
</dbReference>
<dbReference type="PANTHER" id="PTHR33993">
    <property type="entry name" value="GLYOXALASE-RELATED"/>
    <property type="match status" value="1"/>
</dbReference>
<dbReference type="RefSeq" id="WP_377178748.1">
    <property type="nucleotide sequence ID" value="NZ_JBHTMY010000003.1"/>
</dbReference>